<dbReference type="InterPro" id="IPR026891">
    <property type="entry name" value="Fn3-like"/>
</dbReference>
<organism evidence="4 5">
    <name type="scientific">Sphingopyxis granuli</name>
    <dbReference type="NCBI Taxonomy" id="267128"/>
    <lineage>
        <taxon>Bacteria</taxon>
        <taxon>Pseudomonadati</taxon>
        <taxon>Pseudomonadota</taxon>
        <taxon>Alphaproteobacteria</taxon>
        <taxon>Sphingomonadales</taxon>
        <taxon>Sphingomonadaceae</taxon>
        <taxon>Sphingopyxis</taxon>
    </lineage>
</organism>
<dbReference type="Pfam" id="PF14310">
    <property type="entry name" value="Fn3-like"/>
    <property type="match status" value="1"/>
</dbReference>
<dbReference type="PANTHER" id="PTHR42715:SF3">
    <property type="entry name" value="BETA-GLUCOSIDASE B-RELATED"/>
    <property type="match status" value="1"/>
</dbReference>
<evidence type="ECO:0000256" key="2">
    <source>
        <dbReference type="ARBA" id="ARBA00022801"/>
    </source>
</evidence>
<dbReference type="Proteomes" id="UP000058599">
    <property type="component" value="Chromosome"/>
</dbReference>
<dbReference type="Gene3D" id="2.60.40.10">
    <property type="entry name" value="Immunoglobulins"/>
    <property type="match status" value="1"/>
</dbReference>
<dbReference type="InterPro" id="IPR001764">
    <property type="entry name" value="Glyco_hydro_3_N"/>
</dbReference>
<dbReference type="PRINTS" id="PR00133">
    <property type="entry name" value="GLHYDRLASE3"/>
</dbReference>
<evidence type="ECO:0000313" key="4">
    <source>
        <dbReference type="EMBL" id="AMG74016.1"/>
    </source>
</evidence>
<dbReference type="InterPro" id="IPR036881">
    <property type="entry name" value="Glyco_hydro_3_C_sf"/>
</dbReference>
<dbReference type="SUPFAM" id="SSF52279">
    <property type="entry name" value="Beta-D-glucan exohydrolase, C-terminal domain"/>
    <property type="match status" value="1"/>
</dbReference>
<dbReference type="EMBL" id="CP012199">
    <property type="protein sequence ID" value="AMG74016.1"/>
    <property type="molecule type" value="Genomic_DNA"/>
</dbReference>
<accession>A0AA86L2P1</accession>
<name>A0AA86L2P1_9SPHN</name>
<keyword evidence="2 4" id="KW-0378">Hydrolase</keyword>
<dbReference type="AlphaFoldDB" id="A0AA86L2P1"/>
<dbReference type="KEGG" id="sgi:SGRAN_1635"/>
<dbReference type="PANTHER" id="PTHR42715">
    <property type="entry name" value="BETA-GLUCOSIDASE"/>
    <property type="match status" value="1"/>
</dbReference>
<gene>
    <name evidence="4" type="primary">cbg-1</name>
    <name evidence="4" type="ORF">SGRAN_1635</name>
</gene>
<proteinExistence type="inferred from homology"/>
<protein>
    <submittedName>
        <fullName evidence="4">Beta-glucosidase</fullName>
        <ecNumber evidence="4">3.2.1.21</ecNumber>
    </submittedName>
</protein>
<dbReference type="Gene3D" id="3.40.50.1700">
    <property type="entry name" value="Glycoside hydrolase family 3 C-terminal domain"/>
    <property type="match status" value="1"/>
</dbReference>
<dbReference type="Pfam" id="PF00933">
    <property type="entry name" value="Glyco_hydro_3"/>
    <property type="match status" value="1"/>
</dbReference>
<dbReference type="RefSeq" id="WP_067182473.1">
    <property type="nucleotide sequence ID" value="NZ_CP012199.1"/>
</dbReference>
<evidence type="ECO:0000259" key="3">
    <source>
        <dbReference type="SMART" id="SM01217"/>
    </source>
</evidence>
<dbReference type="InterPro" id="IPR050288">
    <property type="entry name" value="Cellulose_deg_GH3"/>
</dbReference>
<dbReference type="GO" id="GO:0008422">
    <property type="term" value="F:beta-glucosidase activity"/>
    <property type="evidence" value="ECO:0007669"/>
    <property type="project" value="UniProtKB-EC"/>
</dbReference>
<evidence type="ECO:0000313" key="5">
    <source>
        <dbReference type="Proteomes" id="UP000058599"/>
    </source>
</evidence>
<comment type="similarity">
    <text evidence="1">Belongs to the glycosyl hydrolase 3 family.</text>
</comment>
<dbReference type="EC" id="3.2.1.21" evidence="4"/>
<evidence type="ECO:0000256" key="1">
    <source>
        <dbReference type="ARBA" id="ARBA00005336"/>
    </source>
</evidence>
<dbReference type="InterPro" id="IPR017853">
    <property type="entry name" value="GH"/>
</dbReference>
<reference evidence="4 5" key="1">
    <citation type="journal article" date="2016" name="BMC Genomics">
        <title>Genomic analysis of the nitrate-respiring Sphingopyxis granuli (formerly Sphingomonas macrogoltabida) strain TFA.</title>
        <authorList>
            <person name="Garcia-Romero I."/>
            <person name="Perez-Pulido A.J."/>
            <person name="Gonzalez-Flores Y.E."/>
            <person name="Reyes-Ramirez F."/>
            <person name="Santero E."/>
            <person name="Floriano B."/>
        </authorList>
    </citation>
    <scope>NUCLEOTIDE SEQUENCE [LARGE SCALE GENOMIC DNA]</scope>
    <source>
        <strain evidence="4 5">TFA</strain>
    </source>
</reference>
<dbReference type="SUPFAM" id="SSF51445">
    <property type="entry name" value="(Trans)glycosidases"/>
    <property type="match status" value="1"/>
</dbReference>
<dbReference type="SMART" id="SM01217">
    <property type="entry name" value="Fn3_like"/>
    <property type="match status" value="1"/>
</dbReference>
<keyword evidence="5" id="KW-1185">Reference proteome</keyword>
<dbReference type="InterPro" id="IPR002772">
    <property type="entry name" value="Glyco_hydro_3_C"/>
</dbReference>
<keyword evidence="4" id="KW-0326">Glycosidase</keyword>
<feature type="domain" description="Fibronectin type III-like" evidence="3">
    <location>
        <begin position="614"/>
        <end position="683"/>
    </location>
</feature>
<dbReference type="InterPro" id="IPR036962">
    <property type="entry name" value="Glyco_hydro_3_N_sf"/>
</dbReference>
<sequence length="693" mass="75081">MTDQQHDFSPRRGASEEWIAETIDAIMEHATLAEKVGMLSGRGFFREFAADDKLWGARPYRAGSGIERLGVPPLWFTDGPRGVARGQSTCFPCTMARGATFDTDLEMRIGEAMGKEIRAQGCDLSGAVCINILRHPAWGRAQETYGEDPHHLGAMGSALGLGIQTQNVMATVKHFALNSMENARFKVDVRVGERALHEVYLPHFKMALDAGVASVMSAYNKFDGEYCGQHHGLLTDILRGEWGFAGFVHSDWVMGLYKPYAVAAGLDIENPEPQILGEKLIAAVEAGHVAPFVIDRACRNILRTQYRFACAPDPLTAYPAELVASAEHVALAREAAEKSIVLLENNGVLPLDRSRVRRLAVLGRLASLENTGDMGSSRVRAPHVVTPIEALRAMLGADAIAVGDEDDIDAAVAAARDADAALIVAGYNAREEGEYIPGDITLGQESDASGRRPAIGGDRLSLDLPARQIALIEAVAATGTPVVVAIVAGSAVLVEGWRAQAGAILQTFYSGMEGGAALADILFGDVNPSGRLPFTVARDPADYPFFDRDADRIVYDHWHGYAKLMRDGIEPRYPFGHGLSYTRFARRALRVSASDRAVHVSVTVANVGDRPGDDSILCHVRYPGSVERWSQALKAFTRVSLQPGETRTIAMTIDLDDLRYRDETAHGWKLESGPHEICISGGVEPDLSVSVRF</sequence>
<dbReference type="Pfam" id="PF01915">
    <property type="entry name" value="Glyco_hydro_3_C"/>
    <property type="match status" value="1"/>
</dbReference>
<dbReference type="GO" id="GO:0009251">
    <property type="term" value="P:glucan catabolic process"/>
    <property type="evidence" value="ECO:0007669"/>
    <property type="project" value="TreeGrafter"/>
</dbReference>
<dbReference type="Gene3D" id="3.20.20.300">
    <property type="entry name" value="Glycoside hydrolase, family 3, N-terminal domain"/>
    <property type="match status" value="1"/>
</dbReference>
<dbReference type="InterPro" id="IPR013783">
    <property type="entry name" value="Ig-like_fold"/>
</dbReference>